<proteinExistence type="predicted"/>
<gene>
    <name evidence="1" type="ORF">SPJ1_1965</name>
</gene>
<accession>A0ABN0IPG5</accession>
<dbReference type="Proteomes" id="UP000011769">
    <property type="component" value="Unassembled WGS sequence"/>
</dbReference>
<evidence type="ECO:0000313" key="2">
    <source>
        <dbReference type="Proteomes" id="UP000011769"/>
    </source>
</evidence>
<comment type="caution">
    <text evidence="1">The sequence shown here is derived from an EMBL/GenBank/DDBJ whole genome shotgun (WGS) entry which is preliminary data.</text>
</comment>
<reference evidence="1 2" key="1">
    <citation type="journal article" date="2013" name="PLoS ONE">
        <title>Comparative Genomic Characterization of Three Streptococcus parauberis Strains in Fish Pathogen, as Assessed by Wide-Genome Analyses.</title>
        <authorList>
            <person name="Nho S.W."/>
            <person name="Hikima J."/>
            <person name="Park S.B."/>
            <person name="Jang H.B."/>
            <person name="Cha I.S."/>
            <person name="Yasuike M."/>
            <person name="Nakamura Y."/>
            <person name="Fujiwara A."/>
            <person name="Sano M."/>
            <person name="Kanai K."/>
            <person name="Kondo H."/>
            <person name="Hirono I."/>
            <person name="Takeyama H."/>
            <person name="Aoki T."/>
            <person name="Jung T.S."/>
        </authorList>
    </citation>
    <scope>NUCLEOTIDE SEQUENCE [LARGE SCALE GENOMIC DNA]</scope>
    <source>
        <strain evidence="1 2">KRS-02083</strain>
    </source>
</reference>
<sequence>MLGSDADLLMRKPELNMSELAAMKVKNPKNKANINDFL</sequence>
<name>A0ABN0IPG5_9STRE</name>
<organism evidence="1 2">
    <name type="scientific">Streptococcus parauberis KRS-02083</name>
    <dbReference type="NCBI Taxonomy" id="1207545"/>
    <lineage>
        <taxon>Bacteria</taxon>
        <taxon>Bacillati</taxon>
        <taxon>Bacillota</taxon>
        <taxon>Bacilli</taxon>
        <taxon>Lactobacillales</taxon>
        <taxon>Streptococcaceae</taxon>
        <taxon>Streptococcus</taxon>
    </lineage>
</organism>
<evidence type="ECO:0000313" key="1">
    <source>
        <dbReference type="EMBL" id="EMG24706.1"/>
    </source>
</evidence>
<protein>
    <submittedName>
        <fullName evidence="1">Uncharacterized protein</fullName>
    </submittedName>
</protein>
<dbReference type="EMBL" id="ALYM01000008">
    <property type="protein sequence ID" value="EMG24706.1"/>
    <property type="molecule type" value="Genomic_DNA"/>
</dbReference>
<keyword evidence="2" id="KW-1185">Reference proteome</keyword>